<sequence length="199" mass="22014">MQARAQQFLFDSKTMMLRATSPGPLARTSPKLDSPPPAMADAKLLEMRKQNGIEDAKLRALEERITSLENRRGEAAQPMEAPELQQNAEESDMMEDDMSSKDVVMQSREPDRSGVSEISSLNVSKNTLTPEISTETTHETSQDDKLGDQTWPDPPVPNAPLALSLHFAAKVPRLDLNRMRPSPAEPSATFSPRSQTITE</sequence>
<organism evidence="2">
    <name type="scientific">Guillardia theta (strain CCMP2712)</name>
    <name type="common">Cryptophyte</name>
    <dbReference type="NCBI Taxonomy" id="905079"/>
    <lineage>
        <taxon>Eukaryota</taxon>
        <taxon>Cryptophyceae</taxon>
        <taxon>Pyrenomonadales</taxon>
        <taxon>Geminigeraceae</taxon>
        <taxon>Guillardia</taxon>
    </lineage>
</organism>
<reference evidence="3" key="3">
    <citation type="submission" date="2015-06" db="UniProtKB">
        <authorList>
            <consortium name="EnsemblProtists"/>
        </authorList>
    </citation>
    <scope>IDENTIFICATION</scope>
</reference>
<keyword evidence="4" id="KW-1185">Reference proteome</keyword>
<reference evidence="2 4" key="1">
    <citation type="journal article" date="2012" name="Nature">
        <title>Algal genomes reveal evolutionary mosaicism and the fate of nucleomorphs.</title>
        <authorList>
            <consortium name="DOE Joint Genome Institute"/>
            <person name="Curtis B.A."/>
            <person name="Tanifuji G."/>
            <person name="Burki F."/>
            <person name="Gruber A."/>
            <person name="Irimia M."/>
            <person name="Maruyama S."/>
            <person name="Arias M.C."/>
            <person name="Ball S.G."/>
            <person name="Gile G.H."/>
            <person name="Hirakawa Y."/>
            <person name="Hopkins J.F."/>
            <person name="Kuo A."/>
            <person name="Rensing S.A."/>
            <person name="Schmutz J."/>
            <person name="Symeonidi A."/>
            <person name="Elias M."/>
            <person name="Eveleigh R.J."/>
            <person name="Herman E.K."/>
            <person name="Klute M.J."/>
            <person name="Nakayama T."/>
            <person name="Obornik M."/>
            <person name="Reyes-Prieto A."/>
            <person name="Armbrust E.V."/>
            <person name="Aves S.J."/>
            <person name="Beiko R.G."/>
            <person name="Coutinho P."/>
            <person name="Dacks J.B."/>
            <person name="Durnford D.G."/>
            <person name="Fast N.M."/>
            <person name="Green B.R."/>
            <person name="Grisdale C.J."/>
            <person name="Hempel F."/>
            <person name="Henrissat B."/>
            <person name="Hoppner M.P."/>
            <person name="Ishida K."/>
            <person name="Kim E."/>
            <person name="Koreny L."/>
            <person name="Kroth P.G."/>
            <person name="Liu Y."/>
            <person name="Malik S.B."/>
            <person name="Maier U.G."/>
            <person name="McRose D."/>
            <person name="Mock T."/>
            <person name="Neilson J.A."/>
            <person name="Onodera N.T."/>
            <person name="Poole A.M."/>
            <person name="Pritham E.J."/>
            <person name="Richards T.A."/>
            <person name="Rocap G."/>
            <person name="Roy S.W."/>
            <person name="Sarai C."/>
            <person name="Schaack S."/>
            <person name="Shirato S."/>
            <person name="Slamovits C.H."/>
            <person name="Spencer D.F."/>
            <person name="Suzuki S."/>
            <person name="Worden A.Z."/>
            <person name="Zauner S."/>
            <person name="Barry K."/>
            <person name="Bell C."/>
            <person name="Bharti A.K."/>
            <person name="Crow J.A."/>
            <person name="Grimwood J."/>
            <person name="Kramer R."/>
            <person name="Lindquist E."/>
            <person name="Lucas S."/>
            <person name="Salamov A."/>
            <person name="McFadden G.I."/>
            <person name="Lane C.E."/>
            <person name="Keeling P.J."/>
            <person name="Gray M.W."/>
            <person name="Grigoriev I.V."/>
            <person name="Archibald J.M."/>
        </authorList>
    </citation>
    <scope>NUCLEOTIDE SEQUENCE</scope>
    <source>
        <strain evidence="2 4">CCMP2712</strain>
    </source>
</reference>
<dbReference type="PaxDb" id="55529-EKX52807"/>
<evidence type="ECO:0000313" key="3">
    <source>
        <dbReference type="EnsemblProtists" id="EKX52807"/>
    </source>
</evidence>
<dbReference type="EMBL" id="JH992971">
    <property type="protein sequence ID" value="EKX52807.1"/>
    <property type="molecule type" value="Genomic_DNA"/>
</dbReference>
<evidence type="ECO:0000256" key="1">
    <source>
        <dbReference type="SAM" id="MobiDB-lite"/>
    </source>
</evidence>
<proteinExistence type="predicted"/>
<name>L1JWT9_GUITC</name>
<feature type="region of interest" description="Disordered" evidence="1">
    <location>
        <begin position="69"/>
        <end position="160"/>
    </location>
</feature>
<dbReference type="RefSeq" id="XP_005839787.1">
    <property type="nucleotide sequence ID" value="XM_005839730.1"/>
</dbReference>
<feature type="compositionally biased region" description="Polar residues" evidence="1">
    <location>
        <begin position="188"/>
        <end position="199"/>
    </location>
</feature>
<dbReference type="KEGG" id="gtt:GUITHDRAFT_101257"/>
<evidence type="ECO:0000313" key="4">
    <source>
        <dbReference type="Proteomes" id="UP000011087"/>
    </source>
</evidence>
<feature type="compositionally biased region" description="Basic and acidic residues" evidence="1">
    <location>
        <begin position="136"/>
        <end position="147"/>
    </location>
</feature>
<accession>L1JWT9</accession>
<dbReference type="HOGENOM" id="CLU_1374535_0_0_1"/>
<protein>
    <submittedName>
        <fullName evidence="2 3">Uncharacterized protein</fullName>
    </submittedName>
</protein>
<dbReference type="GeneID" id="17309774"/>
<gene>
    <name evidence="2" type="ORF">GUITHDRAFT_101257</name>
</gene>
<feature type="region of interest" description="Disordered" evidence="1">
    <location>
        <begin position="175"/>
        <end position="199"/>
    </location>
</feature>
<dbReference type="Proteomes" id="UP000011087">
    <property type="component" value="Unassembled WGS sequence"/>
</dbReference>
<reference evidence="4" key="2">
    <citation type="submission" date="2012-11" db="EMBL/GenBank/DDBJ databases">
        <authorList>
            <person name="Kuo A."/>
            <person name="Curtis B.A."/>
            <person name="Tanifuji G."/>
            <person name="Burki F."/>
            <person name="Gruber A."/>
            <person name="Irimia M."/>
            <person name="Maruyama S."/>
            <person name="Arias M.C."/>
            <person name="Ball S.G."/>
            <person name="Gile G.H."/>
            <person name="Hirakawa Y."/>
            <person name="Hopkins J.F."/>
            <person name="Rensing S.A."/>
            <person name="Schmutz J."/>
            <person name="Symeonidi A."/>
            <person name="Elias M."/>
            <person name="Eveleigh R.J."/>
            <person name="Herman E.K."/>
            <person name="Klute M.J."/>
            <person name="Nakayama T."/>
            <person name="Obornik M."/>
            <person name="Reyes-Prieto A."/>
            <person name="Armbrust E.V."/>
            <person name="Aves S.J."/>
            <person name="Beiko R.G."/>
            <person name="Coutinho P."/>
            <person name="Dacks J.B."/>
            <person name="Durnford D.G."/>
            <person name="Fast N.M."/>
            <person name="Green B.R."/>
            <person name="Grisdale C."/>
            <person name="Hempe F."/>
            <person name="Henrissat B."/>
            <person name="Hoppner M.P."/>
            <person name="Ishida K.-I."/>
            <person name="Kim E."/>
            <person name="Koreny L."/>
            <person name="Kroth P.G."/>
            <person name="Liu Y."/>
            <person name="Malik S.-B."/>
            <person name="Maier U.G."/>
            <person name="McRose D."/>
            <person name="Mock T."/>
            <person name="Neilson J.A."/>
            <person name="Onodera N.T."/>
            <person name="Poole A.M."/>
            <person name="Pritham E.J."/>
            <person name="Richards T.A."/>
            <person name="Rocap G."/>
            <person name="Roy S.W."/>
            <person name="Sarai C."/>
            <person name="Schaack S."/>
            <person name="Shirato S."/>
            <person name="Slamovits C.H."/>
            <person name="Spencer D.F."/>
            <person name="Suzuki S."/>
            <person name="Worden A.Z."/>
            <person name="Zauner S."/>
            <person name="Barry K."/>
            <person name="Bell C."/>
            <person name="Bharti A.K."/>
            <person name="Crow J.A."/>
            <person name="Grimwood J."/>
            <person name="Kramer R."/>
            <person name="Lindquist E."/>
            <person name="Lucas S."/>
            <person name="Salamov A."/>
            <person name="McFadden G.I."/>
            <person name="Lane C.E."/>
            <person name="Keeling P.J."/>
            <person name="Gray M.W."/>
            <person name="Grigoriev I.V."/>
            <person name="Archibald J.M."/>
        </authorList>
    </citation>
    <scope>NUCLEOTIDE SEQUENCE</scope>
    <source>
        <strain evidence="4">CCMP2712</strain>
    </source>
</reference>
<evidence type="ECO:0000313" key="2">
    <source>
        <dbReference type="EMBL" id="EKX52807.1"/>
    </source>
</evidence>
<dbReference type="AlphaFoldDB" id="L1JWT9"/>
<feature type="compositionally biased region" description="Polar residues" evidence="1">
    <location>
        <begin position="116"/>
        <end position="135"/>
    </location>
</feature>
<dbReference type="EnsemblProtists" id="EKX52807">
    <property type="protein sequence ID" value="EKX52807"/>
    <property type="gene ID" value="GUITHDRAFT_101257"/>
</dbReference>